<feature type="transmembrane region" description="Helical" evidence="1">
    <location>
        <begin position="45"/>
        <end position="68"/>
    </location>
</feature>
<dbReference type="EMBL" id="JBHTCS010000001">
    <property type="protein sequence ID" value="MFC7446334.1"/>
    <property type="molecule type" value="Genomic_DNA"/>
</dbReference>
<protein>
    <submittedName>
        <fullName evidence="2">DUF2834 domain-containing protein</fullName>
    </submittedName>
</protein>
<keyword evidence="3" id="KW-1185">Reference proteome</keyword>
<dbReference type="Pfam" id="PF11196">
    <property type="entry name" value="DUF2834"/>
    <property type="match status" value="1"/>
</dbReference>
<evidence type="ECO:0000313" key="3">
    <source>
        <dbReference type="Proteomes" id="UP001596484"/>
    </source>
</evidence>
<gene>
    <name evidence="2" type="ORF">ACFQS9_00365</name>
</gene>
<keyword evidence="1" id="KW-1133">Transmembrane helix</keyword>
<comment type="caution">
    <text evidence="2">The sequence shown here is derived from an EMBL/GenBank/DDBJ whole genome shotgun (WGS) entry which is preliminary data.</text>
</comment>
<dbReference type="RefSeq" id="WP_378400394.1">
    <property type="nucleotide sequence ID" value="NZ_JBHTCS010000001.1"/>
</dbReference>
<evidence type="ECO:0000256" key="1">
    <source>
        <dbReference type="SAM" id="Phobius"/>
    </source>
</evidence>
<feature type="transmembrane region" description="Helical" evidence="1">
    <location>
        <begin position="7"/>
        <end position="25"/>
    </location>
</feature>
<evidence type="ECO:0000313" key="2">
    <source>
        <dbReference type="EMBL" id="MFC7446334.1"/>
    </source>
</evidence>
<accession>A0ABW2RRC8</accession>
<dbReference type="Proteomes" id="UP001596484">
    <property type="component" value="Unassembled WGS sequence"/>
</dbReference>
<organism evidence="2 3">
    <name type="scientific">Rhodococcus daqingensis</name>
    <dbReference type="NCBI Taxonomy" id="2479363"/>
    <lineage>
        <taxon>Bacteria</taxon>
        <taxon>Bacillati</taxon>
        <taxon>Actinomycetota</taxon>
        <taxon>Actinomycetes</taxon>
        <taxon>Mycobacteriales</taxon>
        <taxon>Nocardiaceae</taxon>
        <taxon>Rhodococcus</taxon>
    </lineage>
</organism>
<name>A0ABW2RRC8_9NOCA</name>
<proteinExistence type="predicted"/>
<feature type="transmembrane region" description="Helical" evidence="1">
    <location>
        <begin position="80"/>
        <end position="101"/>
    </location>
</feature>
<reference evidence="3" key="1">
    <citation type="journal article" date="2019" name="Int. J. Syst. Evol. Microbiol.">
        <title>The Global Catalogue of Microorganisms (GCM) 10K type strain sequencing project: providing services to taxonomists for standard genome sequencing and annotation.</title>
        <authorList>
            <consortium name="The Broad Institute Genomics Platform"/>
            <consortium name="The Broad Institute Genome Sequencing Center for Infectious Disease"/>
            <person name="Wu L."/>
            <person name="Ma J."/>
        </authorList>
    </citation>
    <scope>NUCLEOTIDE SEQUENCE [LARGE SCALE GENOMIC DNA]</scope>
    <source>
        <strain evidence="3">ICMP 19430</strain>
    </source>
</reference>
<sequence length="116" mass="12943">MTPARRNLCVAYGVIAFVALIATWWNNIAYIADGGDLGEFVADGYANYASSSLTNDLWFLALAAVVFMVVESRRLGIKYVWVYVVLSFAIAISVMFPLFLITRERRLSESRTPTPP</sequence>
<keyword evidence="1" id="KW-0812">Transmembrane</keyword>
<dbReference type="InterPro" id="IPR021362">
    <property type="entry name" value="DUF2834"/>
</dbReference>
<keyword evidence="1" id="KW-0472">Membrane</keyword>